<evidence type="ECO:0000256" key="1">
    <source>
        <dbReference type="SAM" id="MobiDB-lite"/>
    </source>
</evidence>
<accession>A0ABS5LQC8</accession>
<proteinExistence type="predicted"/>
<feature type="region of interest" description="Disordered" evidence="1">
    <location>
        <begin position="1"/>
        <end position="36"/>
    </location>
</feature>
<protein>
    <recommendedName>
        <fullName evidence="4">DUF2188 domain-containing protein</fullName>
    </recommendedName>
</protein>
<dbReference type="Pfam" id="PF09954">
    <property type="entry name" value="DUF2188"/>
    <property type="match status" value="1"/>
</dbReference>
<dbReference type="InterPro" id="IPR018691">
    <property type="entry name" value="DUF2188"/>
</dbReference>
<feature type="region of interest" description="Disordered" evidence="1">
    <location>
        <begin position="55"/>
        <end position="74"/>
    </location>
</feature>
<feature type="compositionally biased region" description="Gly residues" evidence="1">
    <location>
        <begin position="11"/>
        <end position="23"/>
    </location>
</feature>
<organism evidence="2 3">
    <name type="scientific">Comamonas brasiliensis</name>
    <dbReference type="NCBI Taxonomy" id="1812482"/>
    <lineage>
        <taxon>Bacteria</taxon>
        <taxon>Pseudomonadati</taxon>
        <taxon>Pseudomonadota</taxon>
        <taxon>Betaproteobacteria</taxon>
        <taxon>Burkholderiales</taxon>
        <taxon>Comamonadaceae</taxon>
        <taxon>Comamonas</taxon>
    </lineage>
</organism>
<gene>
    <name evidence="2" type="ORF">DJFAAGMI_01434</name>
</gene>
<evidence type="ECO:0000313" key="2">
    <source>
        <dbReference type="EMBL" id="MBS3018702.1"/>
    </source>
</evidence>
<evidence type="ECO:0000313" key="3">
    <source>
        <dbReference type="Proteomes" id="UP001647436"/>
    </source>
</evidence>
<keyword evidence="3" id="KW-1185">Reference proteome</keyword>
<sequence>MAKTHHVVPAKGGGWNVKVGGGERAIKHTPTKQEAVGVARTISRNQGSELLIHNKDGRIAQKDSHGADPRSIKG</sequence>
<dbReference type="RefSeq" id="WP_211456507.1">
    <property type="nucleotide sequence ID" value="NZ_JAANES010000001.1"/>
</dbReference>
<name>A0ABS5LQC8_9BURK</name>
<dbReference type="Proteomes" id="UP001647436">
    <property type="component" value="Unassembled WGS sequence"/>
</dbReference>
<reference evidence="2 3" key="1">
    <citation type="submission" date="2020-03" db="EMBL/GenBank/DDBJ databases">
        <title>The role of nitrogen metabolism on polyethylene biodegradation.</title>
        <authorList>
            <person name="Peixoto J."/>
            <person name="Vizzotto C.S."/>
            <person name="Ramos A."/>
            <person name="Alves G."/>
            <person name="Steindorff A."/>
            <person name="Kruger R."/>
        </authorList>
    </citation>
    <scope>NUCLEOTIDE SEQUENCE [LARGE SCALE GENOMIC DNA]</scope>
    <source>
        <strain evidence="2 3">PE63</strain>
    </source>
</reference>
<evidence type="ECO:0008006" key="4">
    <source>
        <dbReference type="Google" id="ProtNLM"/>
    </source>
</evidence>
<dbReference type="EMBL" id="JAANES010000001">
    <property type="protein sequence ID" value="MBS3018702.1"/>
    <property type="molecule type" value="Genomic_DNA"/>
</dbReference>
<comment type="caution">
    <text evidence="2">The sequence shown here is derived from an EMBL/GenBank/DDBJ whole genome shotgun (WGS) entry which is preliminary data.</text>
</comment>